<dbReference type="AlphaFoldDB" id="A0A2K8UIJ3"/>
<sequence length="945" mass="96892">MTPTRALEPPDLESPDMQPRALPLLLCSALSLGPAWAADGGPGAHARGPFDAASGVYTVVGGDTLGSIAARFGTAMAQVQQQNGLTSTQVRVGQRLVVGTPAPSAPAADAAPAEVSSVVATPPPIAPSAAPAPATLTATAPPQVVAPLPRPADPWPRKVQVDDRTLLVYQPQIVSWGGNELVLRAAVAVLPLGQGDEAFGVIEAQAQTQVDRVQRLLVLQGLKVTKADFPTVPALAASLAPAVARQFGAQVRVIPLSRFEAALAATPIRPAAGVAVENPVPRIILSFEPAILIPIQGQPVLKGVPNTKFQRVINTRAVILTEGADGPYYLHLLDGWVSAQSLAGPWTHAPITPAGMDDIASRLAAAGQADLLNGHPSIPTMQLLAAGIPDIYVTETPAELIVFKGQPKLVPIAGTGLEWATNSSAQVIVDTSDNSYYALLAGRWYRAAGLQGPWSFVASTALPTGFKQIPVNSPAGAALAAVAGTPQAREALIANAIPQTAAVRRRGGPTFEPVFDGPATVSLLPGTDLEYVVNSETPIVRVGGATYYALQAGVWFESATLDGPWAVADSVPSAVYGIPPSSPLHFITYARVYGSTPEVVYDGYTPGYLGTVATTDDVVVYGTGYDYQPWVGDDWYAAPETFGLAAEPFYNPRLGYGYGFGQGLATAAAADAYWGGADYRPGVAGLGCCLGTGTNVYGHWGDTVAAGTRTWYDGADGALGAGARGDSVDLGTGTTGGYAAGRSVDLATGTVQGGYGRTFDRADGATGAVAAGARYNPVTGIQSAAARETVTGPGGDSIARDTATIQGPSGATVTVHQTSFDNERTGADASVDTVRVGDSLYAGPDGTVYRHTDDGWQQRGTEGWQEPTMDTGWADREQQARTRGEDSVGDDGFGGGGGLGAARVGTEGLGDGFGGDRLGGGDPFSGGVGARFGGGGFGGRFGGRR</sequence>
<feature type="compositionally biased region" description="Basic and acidic residues" evidence="1">
    <location>
        <begin position="873"/>
        <end position="886"/>
    </location>
</feature>
<protein>
    <recommendedName>
        <fullName evidence="2">LysM domain-containing protein</fullName>
    </recommendedName>
</protein>
<name>A0A2K8UIJ3_9GAMM</name>
<geneLocation type="plasmid" evidence="4">
    <name>pts485</name>
</geneLocation>
<dbReference type="SMART" id="SM00257">
    <property type="entry name" value="LysM"/>
    <property type="match status" value="1"/>
</dbReference>
<feature type="compositionally biased region" description="Gly residues" evidence="1">
    <location>
        <begin position="907"/>
        <end position="945"/>
    </location>
</feature>
<reference evidence="3 4" key="1">
    <citation type="submission" date="2017-03" db="EMBL/GenBank/DDBJ databases">
        <title>Complete genome sequence of Candidatus 'Thiodictyon syntrophicum' sp. nov. strain Cad16T, a photolithoautotroph purple sulfur bacterium isolated from an alpine meromictic lake.</title>
        <authorList>
            <person name="Luedin S.M."/>
            <person name="Pothier J.F."/>
            <person name="Danza F."/>
            <person name="Storelli N."/>
            <person name="Wittwer M."/>
            <person name="Tonolla M."/>
        </authorList>
    </citation>
    <scope>NUCLEOTIDE SEQUENCE [LARGE SCALE GENOMIC DNA]</scope>
    <source>
        <strain evidence="3 4">Cad16T</strain>
        <plasmid evidence="4">Plasmid pts485</plasmid>
    </source>
</reference>
<organism evidence="3 4">
    <name type="scientific">Candidatus Thiodictyon syntrophicum</name>
    <dbReference type="NCBI Taxonomy" id="1166950"/>
    <lineage>
        <taxon>Bacteria</taxon>
        <taxon>Pseudomonadati</taxon>
        <taxon>Pseudomonadota</taxon>
        <taxon>Gammaproteobacteria</taxon>
        <taxon>Chromatiales</taxon>
        <taxon>Chromatiaceae</taxon>
        <taxon>Thiodictyon</taxon>
    </lineage>
</organism>
<feature type="region of interest" description="Disordered" evidence="1">
    <location>
        <begin position="849"/>
        <end position="945"/>
    </location>
</feature>
<evidence type="ECO:0000313" key="4">
    <source>
        <dbReference type="Proteomes" id="UP000232638"/>
    </source>
</evidence>
<dbReference type="Proteomes" id="UP000232638">
    <property type="component" value="Plasmid pTs485"/>
</dbReference>
<gene>
    <name evidence="3" type="ORF">THSYN_30970</name>
</gene>
<feature type="domain" description="LysM" evidence="2">
    <location>
        <begin position="55"/>
        <end position="98"/>
    </location>
</feature>
<feature type="compositionally biased region" description="Gly residues" evidence="1">
    <location>
        <begin position="891"/>
        <end position="900"/>
    </location>
</feature>
<dbReference type="SUPFAM" id="SSF54106">
    <property type="entry name" value="LysM domain"/>
    <property type="match status" value="1"/>
</dbReference>
<proteinExistence type="predicted"/>
<evidence type="ECO:0000313" key="3">
    <source>
        <dbReference type="EMBL" id="AUB85350.1"/>
    </source>
</evidence>
<keyword evidence="3" id="KW-0614">Plasmid</keyword>
<dbReference type="KEGG" id="tsy:THSYN_30970"/>
<dbReference type="PROSITE" id="PS51782">
    <property type="entry name" value="LYSM"/>
    <property type="match status" value="1"/>
</dbReference>
<dbReference type="InterPro" id="IPR018392">
    <property type="entry name" value="LysM"/>
</dbReference>
<keyword evidence="4" id="KW-1185">Reference proteome</keyword>
<dbReference type="EMBL" id="CP020372">
    <property type="protein sequence ID" value="AUB85350.1"/>
    <property type="molecule type" value="Genomic_DNA"/>
</dbReference>
<evidence type="ECO:0000259" key="2">
    <source>
        <dbReference type="PROSITE" id="PS51782"/>
    </source>
</evidence>
<evidence type="ECO:0000256" key="1">
    <source>
        <dbReference type="SAM" id="MobiDB-lite"/>
    </source>
</evidence>
<accession>A0A2K8UIJ3</accession>
<dbReference type="Gene3D" id="3.10.350.10">
    <property type="entry name" value="LysM domain"/>
    <property type="match status" value="1"/>
</dbReference>
<dbReference type="Pfam" id="PF01476">
    <property type="entry name" value="LysM"/>
    <property type="match status" value="1"/>
</dbReference>
<dbReference type="InterPro" id="IPR036779">
    <property type="entry name" value="LysM_dom_sf"/>
</dbReference>
<dbReference type="OrthoDB" id="102964at2"/>
<dbReference type="CDD" id="cd00118">
    <property type="entry name" value="LysM"/>
    <property type="match status" value="1"/>
</dbReference>